<name>A0ABY6ZRH3_9PSED</name>
<organism evidence="1 2">
    <name type="scientific">Pseudomonas triclosanedens</name>
    <dbReference type="NCBI Taxonomy" id="2961893"/>
    <lineage>
        <taxon>Bacteria</taxon>
        <taxon>Pseudomonadati</taxon>
        <taxon>Pseudomonadota</taxon>
        <taxon>Gammaproteobacteria</taxon>
        <taxon>Pseudomonadales</taxon>
        <taxon>Pseudomonadaceae</taxon>
        <taxon>Pseudomonas</taxon>
    </lineage>
</organism>
<evidence type="ECO:0000313" key="2">
    <source>
        <dbReference type="Proteomes" id="UP001163624"/>
    </source>
</evidence>
<keyword evidence="2" id="KW-1185">Reference proteome</keyword>
<accession>A0ABY6ZRH3</accession>
<protein>
    <submittedName>
        <fullName evidence="1">Uncharacterized protein</fullName>
    </submittedName>
</protein>
<proteinExistence type="predicted"/>
<dbReference type="EMBL" id="CP113432">
    <property type="protein sequence ID" value="WAI47423.1"/>
    <property type="molecule type" value="Genomic_DNA"/>
</dbReference>
<dbReference type="RefSeq" id="WP_254473728.1">
    <property type="nucleotide sequence ID" value="NZ_CP113432.1"/>
</dbReference>
<reference evidence="1" key="1">
    <citation type="submission" date="2022-11" db="EMBL/GenBank/DDBJ databases">
        <title>Pseudomonas triclosanedens sp. nov., a triclosan degrader isolated from activated sludge.</title>
        <authorList>
            <person name="Yin Y."/>
            <person name="Lu Z."/>
        </authorList>
    </citation>
    <scope>NUCLEOTIDE SEQUENCE</scope>
    <source>
        <strain evidence="1">ZM23</strain>
    </source>
</reference>
<dbReference type="Proteomes" id="UP001163624">
    <property type="component" value="Chromosome"/>
</dbReference>
<gene>
    <name evidence="1" type="ORF">OU419_16745</name>
</gene>
<evidence type="ECO:0000313" key="1">
    <source>
        <dbReference type="EMBL" id="WAI47423.1"/>
    </source>
</evidence>
<sequence length="68" mass="7338">MTDAEQVEQVEPWLVVIEGDAAPLVLEQINEYAVTVEAPAELMVVTVCEQGPPGAPGSGLSEWQTNDW</sequence>